<reference evidence="2" key="1">
    <citation type="submission" date="2019-08" db="EMBL/GenBank/DDBJ databases">
        <authorList>
            <person name="Kucharzyk K."/>
            <person name="Murdoch R.W."/>
            <person name="Higgins S."/>
            <person name="Loffler F."/>
        </authorList>
    </citation>
    <scope>NUCLEOTIDE SEQUENCE</scope>
</reference>
<feature type="compositionally biased region" description="Basic and acidic residues" evidence="1">
    <location>
        <begin position="77"/>
        <end position="90"/>
    </location>
</feature>
<name>A0A645GBF8_9ZZZZ</name>
<sequence length="90" mass="9776">MIPAAKILRADNRAAGAERGKNADDQIVEGIDEGNAGDGGLADPRNHNGCGKTDHHRQQLLENQGNDQLPQGRRRKDGPLSDRSLFHRGE</sequence>
<evidence type="ECO:0000256" key="1">
    <source>
        <dbReference type="SAM" id="MobiDB-lite"/>
    </source>
</evidence>
<feature type="region of interest" description="Disordered" evidence="1">
    <location>
        <begin position="1"/>
        <end position="90"/>
    </location>
</feature>
<comment type="caution">
    <text evidence="2">The sequence shown here is derived from an EMBL/GenBank/DDBJ whole genome shotgun (WGS) entry which is preliminary data.</text>
</comment>
<gene>
    <name evidence="2" type="ORF">SDC9_171368</name>
</gene>
<dbReference type="EMBL" id="VSSQ01072638">
    <property type="protein sequence ID" value="MPN23975.1"/>
    <property type="molecule type" value="Genomic_DNA"/>
</dbReference>
<feature type="compositionally biased region" description="Basic and acidic residues" evidence="1">
    <location>
        <begin position="8"/>
        <end position="24"/>
    </location>
</feature>
<protein>
    <submittedName>
        <fullName evidence="2">Uncharacterized protein</fullName>
    </submittedName>
</protein>
<feature type="compositionally biased region" description="Polar residues" evidence="1">
    <location>
        <begin position="60"/>
        <end position="69"/>
    </location>
</feature>
<accession>A0A645GBF8</accession>
<proteinExistence type="predicted"/>
<evidence type="ECO:0000313" key="2">
    <source>
        <dbReference type="EMBL" id="MPN23975.1"/>
    </source>
</evidence>
<organism evidence="2">
    <name type="scientific">bioreactor metagenome</name>
    <dbReference type="NCBI Taxonomy" id="1076179"/>
    <lineage>
        <taxon>unclassified sequences</taxon>
        <taxon>metagenomes</taxon>
        <taxon>ecological metagenomes</taxon>
    </lineage>
</organism>
<dbReference type="AlphaFoldDB" id="A0A645GBF8"/>